<protein>
    <submittedName>
        <fullName evidence="2">Unplaced genomic scaffold GYMLUscaffold_17, whole genome shotgun sequence</fullName>
    </submittedName>
</protein>
<feature type="compositionally biased region" description="Low complexity" evidence="1">
    <location>
        <begin position="76"/>
        <end position="91"/>
    </location>
</feature>
<sequence>MPTVSQVSCISGSSESTSESSLSSSLSTSSTFNLSSDSSGEDSDPFSELWLCTPHTELELACLTANYSETTDTDSSDTGSNTLSDTSSGSDPDVDILTRSCN</sequence>
<evidence type="ECO:0000313" key="2">
    <source>
        <dbReference type="EMBL" id="KIK63236.1"/>
    </source>
</evidence>
<dbReference type="HOGENOM" id="CLU_151416_0_0_1"/>
<dbReference type="Proteomes" id="UP000053593">
    <property type="component" value="Unassembled WGS sequence"/>
</dbReference>
<gene>
    <name evidence="2" type="ORF">GYMLUDRAFT_57945</name>
</gene>
<feature type="region of interest" description="Disordered" evidence="1">
    <location>
        <begin position="68"/>
        <end position="102"/>
    </location>
</feature>
<dbReference type="EMBL" id="KN834765">
    <property type="protein sequence ID" value="KIK63236.1"/>
    <property type="molecule type" value="Genomic_DNA"/>
</dbReference>
<keyword evidence="3" id="KW-1185">Reference proteome</keyword>
<dbReference type="AlphaFoldDB" id="A0A0D0C514"/>
<accession>A0A0D0C514</accession>
<feature type="region of interest" description="Disordered" evidence="1">
    <location>
        <begin position="1"/>
        <end position="48"/>
    </location>
</feature>
<reference evidence="2 3" key="1">
    <citation type="submission" date="2014-04" db="EMBL/GenBank/DDBJ databases">
        <title>Evolutionary Origins and Diversification of the Mycorrhizal Mutualists.</title>
        <authorList>
            <consortium name="DOE Joint Genome Institute"/>
            <consortium name="Mycorrhizal Genomics Consortium"/>
            <person name="Kohler A."/>
            <person name="Kuo A."/>
            <person name="Nagy L.G."/>
            <person name="Floudas D."/>
            <person name="Copeland A."/>
            <person name="Barry K.W."/>
            <person name="Cichocki N."/>
            <person name="Veneault-Fourrey C."/>
            <person name="LaButti K."/>
            <person name="Lindquist E.A."/>
            <person name="Lipzen A."/>
            <person name="Lundell T."/>
            <person name="Morin E."/>
            <person name="Murat C."/>
            <person name="Riley R."/>
            <person name="Ohm R."/>
            <person name="Sun H."/>
            <person name="Tunlid A."/>
            <person name="Henrissat B."/>
            <person name="Grigoriev I.V."/>
            <person name="Hibbett D.S."/>
            <person name="Martin F."/>
        </authorList>
    </citation>
    <scope>NUCLEOTIDE SEQUENCE [LARGE SCALE GENOMIC DNA]</scope>
    <source>
        <strain evidence="2 3">FD-317 M1</strain>
    </source>
</reference>
<evidence type="ECO:0000256" key="1">
    <source>
        <dbReference type="SAM" id="MobiDB-lite"/>
    </source>
</evidence>
<organism evidence="2 3">
    <name type="scientific">Collybiopsis luxurians FD-317 M1</name>
    <dbReference type="NCBI Taxonomy" id="944289"/>
    <lineage>
        <taxon>Eukaryota</taxon>
        <taxon>Fungi</taxon>
        <taxon>Dikarya</taxon>
        <taxon>Basidiomycota</taxon>
        <taxon>Agaricomycotina</taxon>
        <taxon>Agaricomycetes</taxon>
        <taxon>Agaricomycetidae</taxon>
        <taxon>Agaricales</taxon>
        <taxon>Marasmiineae</taxon>
        <taxon>Omphalotaceae</taxon>
        <taxon>Collybiopsis</taxon>
        <taxon>Collybiopsis luxurians</taxon>
    </lineage>
</organism>
<name>A0A0D0C514_9AGAR</name>
<feature type="compositionally biased region" description="Low complexity" evidence="1">
    <location>
        <begin position="8"/>
        <end position="38"/>
    </location>
</feature>
<evidence type="ECO:0000313" key="3">
    <source>
        <dbReference type="Proteomes" id="UP000053593"/>
    </source>
</evidence>
<proteinExistence type="predicted"/>